<dbReference type="InterPro" id="IPR033431">
    <property type="entry name" value="DUF5126"/>
</dbReference>
<evidence type="ECO:0000313" key="5">
    <source>
        <dbReference type="Proteomes" id="UP000263900"/>
    </source>
</evidence>
<dbReference type="Proteomes" id="UP000263900">
    <property type="component" value="Chromosome"/>
</dbReference>
<gene>
    <name evidence="4" type="ORF">D3H65_05830</name>
</gene>
<dbReference type="InterPro" id="IPR032164">
    <property type="entry name" value="DUF5000"/>
</dbReference>
<dbReference type="EMBL" id="CP032157">
    <property type="protein sequence ID" value="AXY73525.1"/>
    <property type="molecule type" value="Genomic_DNA"/>
</dbReference>
<evidence type="ECO:0000259" key="1">
    <source>
        <dbReference type="Pfam" id="PF16323"/>
    </source>
</evidence>
<reference evidence="4 5" key="1">
    <citation type="submission" date="2018-09" db="EMBL/GenBank/DDBJ databases">
        <title>Genome sequencing of strain 6GH32-13.</title>
        <authorList>
            <person name="Weon H.-Y."/>
            <person name="Heo J."/>
            <person name="Kwon S.-W."/>
        </authorList>
    </citation>
    <scope>NUCLEOTIDE SEQUENCE [LARGE SCALE GENOMIC DNA]</scope>
    <source>
        <strain evidence="4 5">5GH32-13</strain>
    </source>
</reference>
<dbReference type="InterPro" id="IPR032527">
    <property type="entry name" value="DUF4959"/>
</dbReference>
<evidence type="ECO:0000313" key="4">
    <source>
        <dbReference type="EMBL" id="AXY73525.1"/>
    </source>
</evidence>
<evidence type="ECO:0000259" key="2">
    <source>
        <dbReference type="Pfam" id="PF16391"/>
    </source>
</evidence>
<sequence length="422" mass="47184">MKTWCKTRDGRRRIQSQHPEFRSCKHTNMKKYTVIIASFLALTGVWSCTKEDPNGIKENNGTAPGLVSNVIVKNENGAALLTYTLPADPDLLYIKALYTLANGTKREVKASTYTNQLRVEGFSDTLKHTVQLVAVNKSEVASAAVNVEVSPLVSPIQLVYRNLQVASTAGGIRIKSLNKYRGNVVIVPLMDSLSNGDWVSLDNIYTSDSIIATSIRGLTPVQKKFAFFVRDRWLNTTDTLIANITPAKEVLLNRANFSSFVCDNDTKMSFNTTVEMMWQGLLNNEWPCTYTDESSGVPTTITWSIGPQPVKLTRFNLLTRREGSLYYSKGSPRRFEVYGSNNATRDGDWSKWTKILTCEVIKPSGLPLGQENGADAAAGSAGFTFDFNEDTPPYRYLRIKCLQNWIGSYFIEIQNMNIWATE</sequence>
<feature type="domain" description="DUF4959" evidence="1">
    <location>
        <begin position="47"/>
        <end position="151"/>
    </location>
</feature>
<dbReference type="Gene3D" id="2.60.120.260">
    <property type="entry name" value="Galactose-binding domain-like"/>
    <property type="match status" value="1"/>
</dbReference>
<feature type="domain" description="DUF5126" evidence="3">
    <location>
        <begin position="154"/>
        <end position="253"/>
    </location>
</feature>
<organism evidence="4 5">
    <name type="scientific">Paraflavitalea soli</name>
    <dbReference type="NCBI Taxonomy" id="2315862"/>
    <lineage>
        <taxon>Bacteria</taxon>
        <taxon>Pseudomonadati</taxon>
        <taxon>Bacteroidota</taxon>
        <taxon>Chitinophagia</taxon>
        <taxon>Chitinophagales</taxon>
        <taxon>Chitinophagaceae</taxon>
        <taxon>Paraflavitalea</taxon>
    </lineage>
</organism>
<protein>
    <submittedName>
        <fullName evidence="4">DUF4959 domain-containing protein</fullName>
    </submittedName>
</protein>
<feature type="domain" description="DUF5000" evidence="2">
    <location>
        <begin position="278"/>
        <end position="419"/>
    </location>
</feature>
<accession>A0A3B7MPN6</accession>
<dbReference type="OrthoDB" id="621114at2"/>
<proteinExistence type="predicted"/>
<dbReference type="AlphaFoldDB" id="A0A3B7MPN6"/>
<keyword evidence="5" id="KW-1185">Reference proteome</keyword>
<dbReference type="KEGG" id="pseg:D3H65_05830"/>
<name>A0A3B7MPN6_9BACT</name>
<dbReference type="Pfam" id="PF16323">
    <property type="entry name" value="DUF4959"/>
    <property type="match status" value="1"/>
</dbReference>
<dbReference type="Pfam" id="PF16391">
    <property type="entry name" value="DUF5000"/>
    <property type="match status" value="1"/>
</dbReference>
<evidence type="ECO:0000259" key="3">
    <source>
        <dbReference type="Pfam" id="PF17166"/>
    </source>
</evidence>
<dbReference type="Pfam" id="PF17166">
    <property type="entry name" value="DUF5126"/>
    <property type="match status" value="1"/>
</dbReference>